<dbReference type="EMBL" id="JACJVP010000051">
    <property type="protein sequence ID" value="MBB6674662.1"/>
    <property type="molecule type" value="Genomic_DNA"/>
</dbReference>
<proteinExistence type="predicted"/>
<evidence type="ECO:0000256" key="2">
    <source>
        <dbReference type="SAM" id="Phobius"/>
    </source>
</evidence>
<name>A0A7X0VHZ2_9BACL</name>
<comment type="caution">
    <text evidence="3">The sequence shown here is derived from an EMBL/GenBank/DDBJ whole genome shotgun (WGS) entry which is preliminary data.</text>
</comment>
<keyword evidence="4" id="KW-1185">Reference proteome</keyword>
<organism evidence="3 4">
    <name type="scientific">Cohnella nanjingensis</name>
    <dbReference type="NCBI Taxonomy" id="1387779"/>
    <lineage>
        <taxon>Bacteria</taxon>
        <taxon>Bacillati</taxon>
        <taxon>Bacillota</taxon>
        <taxon>Bacilli</taxon>
        <taxon>Bacillales</taxon>
        <taxon>Paenibacillaceae</taxon>
        <taxon>Cohnella</taxon>
    </lineage>
</organism>
<keyword evidence="2" id="KW-0472">Membrane</keyword>
<keyword evidence="2" id="KW-0812">Transmembrane</keyword>
<feature type="transmembrane region" description="Helical" evidence="2">
    <location>
        <begin position="31"/>
        <end position="52"/>
    </location>
</feature>
<reference evidence="3 4" key="1">
    <citation type="submission" date="2020-08" db="EMBL/GenBank/DDBJ databases">
        <title>Cohnella phylogeny.</title>
        <authorList>
            <person name="Dunlap C."/>
        </authorList>
    </citation>
    <scope>NUCLEOTIDE SEQUENCE [LARGE SCALE GENOMIC DNA]</scope>
    <source>
        <strain evidence="3 4">DSM 28246</strain>
    </source>
</reference>
<feature type="region of interest" description="Disordered" evidence="1">
    <location>
        <begin position="1"/>
        <end position="21"/>
    </location>
</feature>
<dbReference type="Proteomes" id="UP000547209">
    <property type="component" value="Unassembled WGS sequence"/>
</dbReference>
<dbReference type="Gene3D" id="3.40.50.720">
    <property type="entry name" value="NAD(P)-binding Rossmann-like Domain"/>
    <property type="match status" value="1"/>
</dbReference>
<sequence>MNPMKLRRRAAAEARPLSQPNDAEPLRFKDVLAVGSGPLLLSLAAAMLASGLSRLRILVTGAAPTDLERLEALLADARRATLNAEIVELTLPEAGGSTWREAIRPFEVILYVTQADTPDELRALHAACRAEGKTLLPAWCRRAVWMVGPLVTPASAGDWESAWRRIRRSAFESRPQGSAPNAVPGTPAAAAAAAPEAGDILAQVMLHTLYATAPGGEGAASGGSLYLFHTARLEGSWHPFLPHPLASGSAQGDRPRRYPLPSAFRRPARRGAPDLLAAFERLTSPSTGVFHLWDEGALRQLPLAQCRVQAADPRTDGPSGLLPVIRRAGLTHEEARREAGLAGIEAYAARLLEGRGIGLRGLGAGATAVEGICRALQHGLEAEWLARDTDRAPAVIGARLGEVADARCRYYWRALNVFSGEPLVGLGEEVFGFPVVWIGTNGRWYGSVGLNATLALRRALLRALLDVQNGGLNERDAGLTVPSVAESAGPSPLLPCASLPADAQEAEREVYRSALERLERAELALLVYKIAPDPSIPKSIAGLFGILLRSASDPVRPARRKKGGIDHA</sequence>
<accession>A0A7X0VHZ2</accession>
<gene>
    <name evidence="3" type="ORF">H7C19_28665</name>
</gene>
<protein>
    <submittedName>
        <fullName evidence="3">Bacteriocin maturation protein</fullName>
    </submittedName>
</protein>
<evidence type="ECO:0000256" key="1">
    <source>
        <dbReference type="SAM" id="MobiDB-lite"/>
    </source>
</evidence>
<evidence type="ECO:0000313" key="3">
    <source>
        <dbReference type="EMBL" id="MBB6674662.1"/>
    </source>
</evidence>
<keyword evidence="2" id="KW-1133">Transmembrane helix</keyword>
<dbReference type="AlphaFoldDB" id="A0A7X0VHZ2"/>
<evidence type="ECO:0000313" key="4">
    <source>
        <dbReference type="Proteomes" id="UP000547209"/>
    </source>
</evidence>